<name>A0A7C4R4Y2_UNCC3</name>
<gene>
    <name evidence="1" type="ORF">ENT43_01310</name>
</gene>
<comment type="caution">
    <text evidence="1">The sequence shown here is derived from an EMBL/GenBank/DDBJ whole genome shotgun (WGS) entry which is preliminary data.</text>
</comment>
<accession>A0A7C4R4Y2</accession>
<evidence type="ECO:0000313" key="1">
    <source>
        <dbReference type="EMBL" id="HGT70879.1"/>
    </source>
</evidence>
<reference evidence="1" key="1">
    <citation type="journal article" date="2020" name="mSystems">
        <title>Genome- and Community-Level Interaction Insights into Carbon Utilization and Element Cycling Functions of Hydrothermarchaeota in Hydrothermal Sediment.</title>
        <authorList>
            <person name="Zhou Z."/>
            <person name="Liu Y."/>
            <person name="Xu W."/>
            <person name="Pan J."/>
            <person name="Luo Z.H."/>
            <person name="Li M."/>
        </authorList>
    </citation>
    <scope>NUCLEOTIDE SEQUENCE [LARGE SCALE GENOMIC DNA]</scope>
    <source>
        <strain evidence="1">SpSt-579</strain>
    </source>
</reference>
<proteinExistence type="predicted"/>
<dbReference type="AlphaFoldDB" id="A0A7C4R4Y2"/>
<organism evidence="1">
    <name type="scientific">candidate division CPR3 bacterium</name>
    <dbReference type="NCBI Taxonomy" id="2268181"/>
    <lineage>
        <taxon>Bacteria</taxon>
        <taxon>Bacteria division CPR3</taxon>
    </lineage>
</organism>
<sequence length="134" mass="15232">MGCKCKSKITNLQSFLQKNKKRLDFSSKEKRITYFEEIKGLPVVINKNFKDAKSKRKPFLTGEISSEKTIKVFRGTTVEGSVTCAEVNILGEKIFIPVERLKIDTQKKCQRDKAHPKQHGGLHCHCQKHSAIAT</sequence>
<protein>
    <submittedName>
        <fullName evidence="1">Uncharacterized protein</fullName>
    </submittedName>
</protein>
<dbReference type="EMBL" id="DSYQ01000004">
    <property type="protein sequence ID" value="HGT70879.1"/>
    <property type="molecule type" value="Genomic_DNA"/>
</dbReference>